<dbReference type="RefSeq" id="WP_013557654.1">
    <property type="nucleotide sequence ID" value="NC_014958.1"/>
</dbReference>
<dbReference type="AlphaFoldDB" id="E8UAR0"/>
<organism evidence="2 3">
    <name type="scientific">Deinococcus maricopensis (strain DSM 21211 / LMG 22137 / NRRL B-23946 / LB-34)</name>
    <dbReference type="NCBI Taxonomy" id="709986"/>
    <lineage>
        <taxon>Bacteria</taxon>
        <taxon>Thermotogati</taxon>
        <taxon>Deinococcota</taxon>
        <taxon>Deinococci</taxon>
        <taxon>Deinococcales</taxon>
        <taxon>Deinococcaceae</taxon>
        <taxon>Deinococcus</taxon>
    </lineage>
</organism>
<dbReference type="HOGENOM" id="CLU_097087_0_0_0"/>
<evidence type="ECO:0000313" key="2">
    <source>
        <dbReference type="EMBL" id="ADV68149.1"/>
    </source>
</evidence>
<feature type="region of interest" description="Disordered" evidence="1">
    <location>
        <begin position="209"/>
        <end position="237"/>
    </location>
</feature>
<evidence type="ECO:0000256" key="1">
    <source>
        <dbReference type="SAM" id="MobiDB-lite"/>
    </source>
</evidence>
<keyword evidence="3" id="KW-1185">Reference proteome</keyword>
<proteinExistence type="predicted"/>
<name>E8UAR0_DEIML</name>
<dbReference type="STRING" id="709986.Deima_2514"/>
<accession>E8UAR0</accession>
<reference evidence="2 3" key="1">
    <citation type="journal article" date="2011" name="Stand. Genomic Sci.">
        <title>Complete genome sequence of Deinococcus maricopensis type strain (LB-34).</title>
        <authorList>
            <person name="Pukall R."/>
            <person name="Zeytun A."/>
            <person name="Lucas S."/>
            <person name="Lapidus A."/>
            <person name="Hammon N."/>
            <person name="Deshpande S."/>
            <person name="Nolan M."/>
            <person name="Cheng J.F."/>
            <person name="Pitluck S."/>
            <person name="Liolios K."/>
            <person name="Pagani I."/>
            <person name="Mikhailova N."/>
            <person name="Ivanova N."/>
            <person name="Mavromatis K."/>
            <person name="Pati A."/>
            <person name="Tapia R."/>
            <person name="Han C."/>
            <person name="Goodwin L."/>
            <person name="Chen A."/>
            <person name="Palaniappan K."/>
            <person name="Land M."/>
            <person name="Hauser L."/>
            <person name="Chang Y.J."/>
            <person name="Jeffries C.D."/>
            <person name="Brambilla E.M."/>
            <person name="Rohde M."/>
            <person name="Goker M."/>
            <person name="Detter J.C."/>
            <person name="Woyke T."/>
            <person name="Bristow J."/>
            <person name="Eisen J.A."/>
            <person name="Markowitz V."/>
            <person name="Hugenholtz P."/>
            <person name="Kyrpides N.C."/>
            <person name="Klenk H.P."/>
        </authorList>
    </citation>
    <scope>NUCLEOTIDE SEQUENCE [LARGE SCALE GENOMIC DNA]</scope>
    <source>
        <strain evidence="3">DSM 21211 / LMG 22137 / NRRL B-23946 / LB-34</strain>
    </source>
</reference>
<protein>
    <submittedName>
        <fullName evidence="2">Uncharacterized protein</fullName>
    </submittedName>
</protein>
<dbReference type="Proteomes" id="UP000008635">
    <property type="component" value="Chromosome"/>
</dbReference>
<reference evidence="3" key="2">
    <citation type="submission" date="2011-01" db="EMBL/GenBank/DDBJ databases">
        <title>The complete genome of Deinococcus maricopensis DSM 21211.</title>
        <authorList>
            <consortium name="US DOE Joint Genome Institute (JGI-PGF)"/>
            <person name="Lucas S."/>
            <person name="Copeland A."/>
            <person name="Lapidus A."/>
            <person name="Goodwin L."/>
            <person name="Pitluck S."/>
            <person name="Kyrpides N."/>
            <person name="Mavromatis K."/>
            <person name="Pagani I."/>
            <person name="Ivanova N."/>
            <person name="Ovchinnikova G."/>
            <person name="Zeytun A."/>
            <person name="Detter J.C."/>
            <person name="Han C."/>
            <person name="Land M."/>
            <person name="Hauser L."/>
            <person name="Markowitz V."/>
            <person name="Cheng J.-F."/>
            <person name="Hugenholtz P."/>
            <person name="Woyke T."/>
            <person name="Wu D."/>
            <person name="Pukall R."/>
            <person name="Gehrich-Schroeter G."/>
            <person name="Brambilla E."/>
            <person name="Klenk H.-P."/>
            <person name="Eisen J.A."/>
        </authorList>
    </citation>
    <scope>NUCLEOTIDE SEQUENCE [LARGE SCALE GENOMIC DNA]</scope>
    <source>
        <strain evidence="3">DSM 21211 / LMG 22137 / NRRL B-23946 / LB-34</strain>
    </source>
</reference>
<evidence type="ECO:0000313" key="3">
    <source>
        <dbReference type="Proteomes" id="UP000008635"/>
    </source>
</evidence>
<sequence>MTAALILSQHRAGQDGDALRTLDAWTPDPADLPTASALALMLGRPHLAVSWAERTDDALTLAAAHLRLGRNAEALYALGAARDTARVLLLRARAHAQARHSDAPALARAARTAARAEGDTAALVQAAALLGELHLPHAPHDALRDLAEGLKVAELTGQDADAYLLAVLAHAQRFAGGTAKAALTAQKACARSAPRSPARVLALHALGRHDDAETERQSGALSGLPDWVTATPTAHPD</sequence>
<dbReference type="EMBL" id="CP002454">
    <property type="protein sequence ID" value="ADV68149.1"/>
    <property type="molecule type" value="Genomic_DNA"/>
</dbReference>
<dbReference type="KEGG" id="dmr:Deima_2514"/>
<gene>
    <name evidence="2" type="ordered locus">Deima_2514</name>
</gene>